<reference evidence="4" key="1">
    <citation type="journal article" date="2006" name="PLoS Biol.">
        <title>Macronuclear genome sequence of the ciliate Tetrahymena thermophila, a model eukaryote.</title>
        <authorList>
            <person name="Eisen J.A."/>
            <person name="Coyne R.S."/>
            <person name="Wu M."/>
            <person name="Wu D."/>
            <person name="Thiagarajan M."/>
            <person name="Wortman J.R."/>
            <person name="Badger J.H."/>
            <person name="Ren Q."/>
            <person name="Amedeo P."/>
            <person name="Jones K.M."/>
            <person name="Tallon L.J."/>
            <person name="Delcher A.L."/>
            <person name="Salzberg S.L."/>
            <person name="Silva J.C."/>
            <person name="Haas B.J."/>
            <person name="Majoros W.H."/>
            <person name="Farzad M."/>
            <person name="Carlton J.M."/>
            <person name="Smith R.K. Jr."/>
            <person name="Garg J."/>
            <person name="Pearlman R.E."/>
            <person name="Karrer K.M."/>
            <person name="Sun L."/>
            <person name="Manning G."/>
            <person name="Elde N.C."/>
            <person name="Turkewitz A.P."/>
            <person name="Asai D.J."/>
            <person name="Wilkes D.E."/>
            <person name="Wang Y."/>
            <person name="Cai H."/>
            <person name="Collins K."/>
            <person name="Stewart B.A."/>
            <person name="Lee S.R."/>
            <person name="Wilamowska K."/>
            <person name="Weinberg Z."/>
            <person name="Ruzzo W.L."/>
            <person name="Wloga D."/>
            <person name="Gaertig J."/>
            <person name="Frankel J."/>
            <person name="Tsao C.-C."/>
            <person name="Gorovsky M.A."/>
            <person name="Keeling P.J."/>
            <person name="Waller R.F."/>
            <person name="Patron N.J."/>
            <person name="Cherry J.M."/>
            <person name="Stover N.A."/>
            <person name="Krieger C.J."/>
            <person name="del Toro C."/>
            <person name="Ryder H.F."/>
            <person name="Williamson S.C."/>
            <person name="Barbeau R.A."/>
            <person name="Hamilton E.P."/>
            <person name="Orias E."/>
        </authorList>
    </citation>
    <scope>NUCLEOTIDE SEQUENCE [LARGE SCALE GENOMIC DNA]</scope>
    <source>
        <strain evidence="4">SB210</strain>
    </source>
</reference>
<keyword evidence="4" id="KW-1185">Reference proteome</keyword>
<gene>
    <name evidence="3" type="ORF">TTHERM_00994330</name>
</gene>
<feature type="region of interest" description="Disordered" evidence="1">
    <location>
        <begin position="601"/>
        <end position="623"/>
    </location>
</feature>
<name>Q247R4_TETTS</name>
<feature type="transmembrane region" description="Helical" evidence="2">
    <location>
        <begin position="28"/>
        <end position="50"/>
    </location>
</feature>
<evidence type="ECO:0000256" key="2">
    <source>
        <dbReference type="SAM" id="Phobius"/>
    </source>
</evidence>
<dbReference type="KEGG" id="tet:TTHERM_00994330"/>
<dbReference type="AlphaFoldDB" id="Q247R4"/>
<dbReference type="RefSeq" id="XP_001024281.2">
    <property type="nucleotide sequence ID" value="XM_001024281.2"/>
</dbReference>
<accession>Q247R4</accession>
<evidence type="ECO:0000313" key="4">
    <source>
        <dbReference type="Proteomes" id="UP000009168"/>
    </source>
</evidence>
<sequence>MTNFIVKSFAKFDIFGSEVGLNYQKDNIFKTTFGGFMSLGFFVFLGIFFWNSIFSFLNKENVLAITNKQFYLDPPVVTLNAKNFMFAVQISQDNFLQNPYLNVTFETRDYVTLQNGTKIRNLYPTQLEPCTPEHWSQLPQYGVNWTDSFYRFNFKQFLCPTKDYQFLLGGSYNSEHFYHWKFSITKCSNNTLPTALWRPVCQSDEQIQTYFNKTQNIRFNIYTSNFVINALDSKNYVSNYIEDSIFFQIQNKNSYITSDIYFSENLIQTDQSLLPFPSLTNETIISFQNGNYRPQYVFGQIGNSYADFFIRKDPFVYRTNRAFQKISQIISYIGGFAQIFILVTAILVNYYNEYIYAISLANRIYDFQFQSKKTNKESQQISFDNTKINGKRNQYSIEKGRSHRNEQEMKSNNNKQTVLTEIIDLENQDKIKESQQEIDMNLTNKKQINREDGGLLPLDELKAIILQRKLQIEQQQFNYQQPKKSCYNQKQQLIKTEEQTEVVVEEEISINQIQIIGQDKAVQTNQKNEEIQQQQLENQPPYNKLTPANQIECKIVNDDSIIPETPLEIQKKNIFQSEPTLKNENQILSTESNQIIKDQKQELKDYHQQQQSSQIDRQVESNQHFNQDAISSENIQITYNQVFSKMNTLQNKLDTPKSKFVSQNNILLHGLGYKNQKQFLSKEFEFLVKKQATLQMTFKYFLYKMTCHKFFKTEQVLLLDKANEKMKQDLDIFTIMNKIKEIEKFKKLFLDKNQEILFNFFPKPVISIEKEEQNLTRAEIEEKLKENIKRDSLLKLNQQKSLKVNQQQQKKLNISIKVASLVQKAAQKFKKPLISKMEKYNTLNTYNMLYNAYEKLIEEGQNSKFNRKLIELLGDELSKIFEISTMLANKSKVNQKQNLTLKMCQDDKLQQQEQADLNSKRFIFTDQIGSLPSTERKLGFFSNYQ</sequence>
<dbReference type="InParanoid" id="Q247R4"/>
<dbReference type="FunCoup" id="Q247R4">
    <property type="interactions" value="57"/>
</dbReference>
<dbReference type="GeneID" id="7831540"/>
<protein>
    <submittedName>
        <fullName evidence="3">Transmembrane protein, putative</fullName>
    </submittedName>
</protein>
<dbReference type="OMA" id="AVNECSN"/>
<dbReference type="OrthoDB" id="288291at2759"/>
<feature type="transmembrane region" description="Helical" evidence="2">
    <location>
        <begin position="329"/>
        <end position="351"/>
    </location>
</feature>
<dbReference type="PANTHER" id="PTHR31398">
    <property type="entry name" value="MEIOTIC NUCLEAR DIVISION PROTEIN 1 HOMOLOG"/>
    <property type="match status" value="1"/>
</dbReference>
<evidence type="ECO:0000313" key="3">
    <source>
        <dbReference type="EMBL" id="EAS04036.2"/>
    </source>
</evidence>
<proteinExistence type="predicted"/>
<keyword evidence="2" id="KW-1133">Transmembrane helix</keyword>
<dbReference type="Proteomes" id="UP000009168">
    <property type="component" value="Unassembled WGS sequence"/>
</dbReference>
<keyword evidence="2 3" id="KW-0812">Transmembrane</keyword>
<dbReference type="eggNOG" id="ENOG502SJ6P">
    <property type="taxonomic scope" value="Eukaryota"/>
</dbReference>
<dbReference type="GO" id="GO:0005634">
    <property type="term" value="C:nucleus"/>
    <property type="evidence" value="ECO:0007669"/>
    <property type="project" value="TreeGrafter"/>
</dbReference>
<dbReference type="PANTHER" id="PTHR31398:SF0">
    <property type="entry name" value="MEIOTIC NUCLEAR DIVISION PROTEIN 1 HOMOLOG"/>
    <property type="match status" value="1"/>
</dbReference>
<evidence type="ECO:0000256" key="1">
    <source>
        <dbReference type="SAM" id="MobiDB-lite"/>
    </source>
</evidence>
<dbReference type="GO" id="GO:0007131">
    <property type="term" value="P:reciprocal meiotic recombination"/>
    <property type="evidence" value="ECO:0007669"/>
    <property type="project" value="TreeGrafter"/>
</dbReference>
<keyword evidence="2" id="KW-0472">Membrane</keyword>
<dbReference type="HOGENOM" id="CLU_007792_0_0_1"/>
<dbReference type="EMBL" id="GG662458">
    <property type="protein sequence ID" value="EAS04036.2"/>
    <property type="molecule type" value="Genomic_DNA"/>
</dbReference>
<organism evidence="3 4">
    <name type="scientific">Tetrahymena thermophila (strain SB210)</name>
    <dbReference type="NCBI Taxonomy" id="312017"/>
    <lineage>
        <taxon>Eukaryota</taxon>
        <taxon>Sar</taxon>
        <taxon>Alveolata</taxon>
        <taxon>Ciliophora</taxon>
        <taxon>Intramacronucleata</taxon>
        <taxon>Oligohymenophorea</taxon>
        <taxon>Hymenostomatida</taxon>
        <taxon>Tetrahymenina</taxon>
        <taxon>Tetrahymenidae</taxon>
        <taxon>Tetrahymena</taxon>
    </lineage>
</organism>